<dbReference type="EMBL" id="JAWJWF010000046">
    <property type="protein sequence ID" value="KAK6624053.1"/>
    <property type="molecule type" value="Genomic_DNA"/>
</dbReference>
<evidence type="ECO:0000313" key="2">
    <source>
        <dbReference type="EMBL" id="KAK6624053.1"/>
    </source>
</evidence>
<accession>A0ABR1ANH8</accession>
<protein>
    <submittedName>
        <fullName evidence="2">Uncharacterized protein</fullName>
    </submittedName>
</protein>
<reference evidence="2 3" key="1">
    <citation type="submission" date="2023-09" db="EMBL/GenBank/DDBJ databases">
        <title>Genomes of two closely related lineages of the louse Polyplax serrata with different host specificities.</title>
        <authorList>
            <person name="Martinu J."/>
            <person name="Tarabai H."/>
            <person name="Stefka J."/>
            <person name="Hypsa V."/>
        </authorList>
    </citation>
    <scope>NUCLEOTIDE SEQUENCE [LARGE SCALE GENOMIC DNA]</scope>
    <source>
        <strain evidence="2">98ZLc_SE</strain>
    </source>
</reference>
<feature type="compositionally biased region" description="Polar residues" evidence="1">
    <location>
        <begin position="394"/>
        <end position="407"/>
    </location>
</feature>
<proteinExistence type="predicted"/>
<feature type="region of interest" description="Disordered" evidence="1">
    <location>
        <begin position="221"/>
        <end position="241"/>
    </location>
</feature>
<feature type="compositionally biased region" description="Polar residues" evidence="1">
    <location>
        <begin position="526"/>
        <end position="543"/>
    </location>
</feature>
<sequence length="627" mass="70603">MCKSDYTGTRYGREECGRVVLDTGRQKPVPKTRTKVTTVKNVSDDDDRCDNGESVSPTDFIPGLDPNSSFKQKIDSDKADKKSNEKNKQEFISNLPQELSVLPDGNKSYRGRSAPVAVENLVYCKVPVDGIKSYNAKQKVKSSGLPNKVNLDTGKNRMKNSYNLKTKPSLSSSESQGPTIPVEKDHHQSGHAVVRNEKLQHFNQAFSKSLEKLAEEIQFEPKKVTSGPKPASPVDNTTKSRPVKMVKDTSEKRVEKKGKSNDASIILDENKIQPQSRSVFSRFRRSLHHSNSFKANNLKKMSKNSSKACELSLSWEGGLDKIQEKKENDEKPMVTPMGLQRSRTFMFAERSPLSVRPANKIFSGKHRLDTAYHSQRKPDEKVTLSTFKPIFNLDVTQGTPAEQNKSPKGTEAKPESNRDKMQGIVSGSVKEKERIKEGNHNEEPKKETVESRSQGEVNRSIRINHPIKLENVTKVYKSAAVPETLLDYRNHPESETLTLYSEPYCSNSESEDNLEEKSLSVIVNQSLRSQSSNDSHLTVSEGTEASESDENSLELTLDSVKPLNRQPVNKRRTSLVRSSREYVAFHAVQQLPYTRSCRFTRFWTSLVAVNEEACTAYEGRPFFAKHQ</sequence>
<keyword evidence="3" id="KW-1185">Reference proteome</keyword>
<dbReference type="Proteomes" id="UP001359485">
    <property type="component" value="Unassembled WGS sequence"/>
</dbReference>
<feature type="compositionally biased region" description="Basic and acidic residues" evidence="1">
    <location>
        <begin position="72"/>
        <end position="89"/>
    </location>
</feature>
<organism evidence="2 3">
    <name type="scientific">Polyplax serrata</name>
    <name type="common">Common mouse louse</name>
    <dbReference type="NCBI Taxonomy" id="468196"/>
    <lineage>
        <taxon>Eukaryota</taxon>
        <taxon>Metazoa</taxon>
        <taxon>Ecdysozoa</taxon>
        <taxon>Arthropoda</taxon>
        <taxon>Hexapoda</taxon>
        <taxon>Insecta</taxon>
        <taxon>Pterygota</taxon>
        <taxon>Neoptera</taxon>
        <taxon>Paraneoptera</taxon>
        <taxon>Psocodea</taxon>
        <taxon>Troctomorpha</taxon>
        <taxon>Phthiraptera</taxon>
        <taxon>Anoplura</taxon>
        <taxon>Polyplacidae</taxon>
        <taxon>Polyplax</taxon>
    </lineage>
</organism>
<feature type="region of interest" description="Disordered" evidence="1">
    <location>
        <begin position="141"/>
        <end position="190"/>
    </location>
</feature>
<feature type="compositionally biased region" description="Basic and acidic residues" evidence="1">
    <location>
        <begin position="429"/>
        <end position="450"/>
    </location>
</feature>
<feature type="compositionally biased region" description="Polar residues" evidence="1">
    <location>
        <begin position="159"/>
        <end position="178"/>
    </location>
</feature>
<evidence type="ECO:0000313" key="3">
    <source>
        <dbReference type="Proteomes" id="UP001359485"/>
    </source>
</evidence>
<comment type="caution">
    <text evidence="2">The sequence shown here is derived from an EMBL/GenBank/DDBJ whole genome shotgun (WGS) entry which is preliminary data.</text>
</comment>
<feature type="region of interest" description="Disordered" evidence="1">
    <location>
        <begin position="22"/>
        <end position="106"/>
    </location>
</feature>
<gene>
    <name evidence="2" type="ORF">RUM44_010911</name>
</gene>
<feature type="region of interest" description="Disordered" evidence="1">
    <location>
        <begin position="526"/>
        <end position="553"/>
    </location>
</feature>
<feature type="region of interest" description="Disordered" evidence="1">
    <location>
        <begin position="393"/>
        <end position="457"/>
    </location>
</feature>
<feature type="compositionally biased region" description="Basic and acidic residues" evidence="1">
    <location>
        <begin position="408"/>
        <end position="421"/>
    </location>
</feature>
<evidence type="ECO:0000256" key="1">
    <source>
        <dbReference type="SAM" id="MobiDB-lite"/>
    </source>
</evidence>
<name>A0ABR1ANH8_POLSC</name>